<accession>A0A919LJL8</accession>
<gene>
    <name evidence="2" type="ORF">Sxan_40080</name>
</gene>
<protein>
    <submittedName>
        <fullName evidence="2">Uncharacterized protein</fullName>
    </submittedName>
</protein>
<sequence length="110" mass="11269">MTPPGTRPLPPRTPRDGARVRPGSPSWPVRARFRLGEVPGVTVTPARGGGPASAAAHQALVRAGLGHLGGHLRLDAYGPAPRARDLVRAARRAVAAALAARPRPGGPHPG</sequence>
<evidence type="ECO:0000256" key="1">
    <source>
        <dbReference type="SAM" id="MobiDB-lite"/>
    </source>
</evidence>
<keyword evidence="3" id="KW-1185">Reference proteome</keyword>
<dbReference type="Proteomes" id="UP000600026">
    <property type="component" value="Unassembled WGS sequence"/>
</dbReference>
<feature type="region of interest" description="Disordered" evidence="1">
    <location>
        <begin position="1"/>
        <end position="28"/>
    </location>
</feature>
<feature type="compositionally biased region" description="Pro residues" evidence="1">
    <location>
        <begin position="1"/>
        <end position="12"/>
    </location>
</feature>
<evidence type="ECO:0000313" key="3">
    <source>
        <dbReference type="Proteomes" id="UP000600026"/>
    </source>
</evidence>
<reference evidence="2" key="1">
    <citation type="submission" date="2020-09" db="EMBL/GenBank/DDBJ databases">
        <title>Whole genome shotgun sequence of Streptomyces xanthophaeus NBRC 12829.</title>
        <authorList>
            <person name="Komaki H."/>
            <person name="Tamura T."/>
        </authorList>
    </citation>
    <scope>NUCLEOTIDE SEQUENCE</scope>
    <source>
        <strain evidence="2">NBRC 12829</strain>
    </source>
</reference>
<comment type="caution">
    <text evidence="2">The sequence shown here is derived from an EMBL/GenBank/DDBJ whole genome shotgun (WGS) entry which is preliminary data.</text>
</comment>
<evidence type="ECO:0000313" key="2">
    <source>
        <dbReference type="EMBL" id="GHI86644.1"/>
    </source>
</evidence>
<dbReference type="RefSeq" id="WP_158866681.1">
    <property type="nucleotide sequence ID" value="NZ_JNZH01000032.1"/>
</dbReference>
<dbReference type="AlphaFoldDB" id="A0A919LJL8"/>
<proteinExistence type="predicted"/>
<name>A0A919LJL8_9ACTN</name>
<organism evidence="2 3">
    <name type="scientific">Streptomyces xanthophaeus</name>
    <dbReference type="NCBI Taxonomy" id="67385"/>
    <lineage>
        <taxon>Bacteria</taxon>
        <taxon>Bacillati</taxon>
        <taxon>Actinomycetota</taxon>
        <taxon>Actinomycetes</taxon>
        <taxon>Kitasatosporales</taxon>
        <taxon>Streptomycetaceae</taxon>
        <taxon>Streptomyces</taxon>
    </lineage>
</organism>
<dbReference type="EMBL" id="BNEE01000006">
    <property type="protein sequence ID" value="GHI86644.1"/>
    <property type="molecule type" value="Genomic_DNA"/>
</dbReference>